<feature type="compositionally biased region" description="Polar residues" evidence="1">
    <location>
        <begin position="49"/>
        <end position="112"/>
    </location>
</feature>
<comment type="caution">
    <text evidence="2">The sequence shown here is derived from an EMBL/GenBank/DDBJ whole genome shotgun (WGS) entry which is preliminary data.</text>
</comment>
<evidence type="ECO:0000313" key="3">
    <source>
        <dbReference type="Proteomes" id="UP000799772"/>
    </source>
</evidence>
<evidence type="ECO:0000313" key="2">
    <source>
        <dbReference type="EMBL" id="KAF2104977.1"/>
    </source>
</evidence>
<accession>A0A9P4IRU7</accession>
<protein>
    <submittedName>
        <fullName evidence="2">Uncharacterized protein</fullName>
    </submittedName>
</protein>
<sequence length="488" mass="52190">MAPVTTDGAKAENPKRSKWNPFSKDKQKSDEIKPENPTPATANTNQNNYLRPSTDSAYGSSEQSNSLTTSEGGASGQLSSKQTNNASGGQPTTPTGQQNHEVPVNGNLNHTGPTIKREVRNAGNDTSVTTVTTTTTTTTIVTGPNGSTTIQEPRAELPDGRTTPQPSQSEAVQNAINERGNDTGTTGVASQAQKQQRRRSLTPGQRPIPERDPGLLSPIGPRQSQDEPAQNSNGPAIPSRSPHRHSFLERILPSNDNQSQNQPAPSATSPQQSHNFSYPRQSRLAPNQTQNQPVDSVPQQLRPGEAPGSTRDNLKTAAAGIHGVAETLRGTIASEADRRLRVGRATEADYARNQEIVNSGRQEIETGNFSRHTKDNAVSVPFSQARKPVAGVDQDGRPANGYRQPSPQDANSGAPVDGNTRPQSWGTGWAGQPENTSGSGRGGKLDKWLHKASSHPSERSGTGGGDLKQERERTKLRRRSGGLRTLNE</sequence>
<gene>
    <name evidence="2" type="ORF">NA57DRAFT_71173</name>
</gene>
<proteinExistence type="predicted"/>
<feature type="compositionally biased region" description="Low complexity" evidence="1">
    <location>
        <begin position="126"/>
        <end position="142"/>
    </location>
</feature>
<keyword evidence="3" id="KW-1185">Reference proteome</keyword>
<feature type="region of interest" description="Disordered" evidence="1">
    <location>
        <begin position="359"/>
        <end position="488"/>
    </location>
</feature>
<feature type="compositionally biased region" description="Polar residues" evidence="1">
    <location>
        <begin position="359"/>
        <end position="370"/>
    </location>
</feature>
<feature type="region of interest" description="Disordered" evidence="1">
    <location>
        <begin position="1"/>
        <end position="313"/>
    </location>
</feature>
<feature type="compositionally biased region" description="Polar residues" evidence="1">
    <location>
        <begin position="222"/>
        <end position="234"/>
    </location>
</feature>
<name>A0A9P4IRU7_9PEZI</name>
<dbReference type="AlphaFoldDB" id="A0A9P4IRU7"/>
<dbReference type="Proteomes" id="UP000799772">
    <property type="component" value="Unassembled WGS sequence"/>
</dbReference>
<dbReference type="EMBL" id="ML978121">
    <property type="protein sequence ID" value="KAF2104977.1"/>
    <property type="molecule type" value="Genomic_DNA"/>
</dbReference>
<reference evidence="2" key="1">
    <citation type="journal article" date="2020" name="Stud. Mycol.">
        <title>101 Dothideomycetes genomes: a test case for predicting lifestyles and emergence of pathogens.</title>
        <authorList>
            <person name="Haridas S."/>
            <person name="Albert R."/>
            <person name="Binder M."/>
            <person name="Bloem J."/>
            <person name="Labutti K."/>
            <person name="Salamov A."/>
            <person name="Andreopoulos B."/>
            <person name="Baker S."/>
            <person name="Barry K."/>
            <person name="Bills G."/>
            <person name="Bluhm B."/>
            <person name="Cannon C."/>
            <person name="Castanera R."/>
            <person name="Culley D."/>
            <person name="Daum C."/>
            <person name="Ezra D."/>
            <person name="Gonzalez J."/>
            <person name="Henrissat B."/>
            <person name="Kuo A."/>
            <person name="Liang C."/>
            <person name="Lipzen A."/>
            <person name="Lutzoni F."/>
            <person name="Magnuson J."/>
            <person name="Mondo S."/>
            <person name="Nolan M."/>
            <person name="Ohm R."/>
            <person name="Pangilinan J."/>
            <person name="Park H.-J."/>
            <person name="Ramirez L."/>
            <person name="Alfaro M."/>
            <person name="Sun H."/>
            <person name="Tritt A."/>
            <person name="Yoshinaga Y."/>
            <person name="Zwiers L.-H."/>
            <person name="Turgeon B."/>
            <person name="Goodwin S."/>
            <person name="Spatafora J."/>
            <person name="Crous P."/>
            <person name="Grigoriev I."/>
        </authorList>
    </citation>
    <scope>NUCLEOTIDE SEQUENCE</scope>
    <source>
        <strain evidence="2">CBS 133067</strain>
    </source>
</reference>
<feature type="compositionally biased region" description="Polar residues" evidence="1">
    <location>
        <begin position="162"/>
        <end position="188"/>
    </location>
</feature>
<feature type="compositionally biased region" description="Low complexity" evidence="1">
    <location>
        <begin position="38"/>
        <end position="48"/>
    </location>
</feature>
<feature type="compositionally biased region" description="Basic and acidic residues" evidence="1">
    <location>
        <begin position="23"/>
        <end position="34"/>
    </location>
</feature>
<dbReference type="OrthoDB" id="4779541at2759"/>
<organism evidence="2 3">
    <name type="scientific">Rhizodiscina lignyota</name>
    <dbReference type="NCBI Taxonomy" id="1504668"/>
    <lineage>
        <taxon>Eukaryota</taxon>
        <taxon>Fungi</taxon>
        <taxon>Dikarya</taxon>
        <taxon>Ascomycota</taxon>
        <taxon>Pezizomycotina</taxon>
        <taxon>Dothideomycetes</taxon>
        <taxon>Pleosporomycetidae</taxon>
        <taxon>Aulographales</taxon>
        <taxon>Rhizodiscinaceae</taxon>
        <taxon>Rhizodiscina</taxon>
    </lineage>
</organism>
<evidence type="ECO:0000256" key="1">
    <source>
        <dbReference type="SAM" id="MobiDB-lite"/>
    </source>
</evidence>
<feature type="compositionally biased region" description="Polar residues" evidence="1">
    <location>
        <begin position="254"/>
        <end position="299"/>
    </location>
</feature>